<proteinExistence type="inferred from homology"/>
<dbReference type="RefSeq" id="WP_012498699.1">
    <property type="nucleotide sequence ID" value="NC_011026.1"/>
</dbReference>
<evidence type="ECO:0000313" key="13">
    <source>
        <dbReference type="Proteomes" id="UP000001208"/>
    </source>
</evidence>
<keyword evidence="9" id="KW-0406">Ion transport</keyword>
<accession>B3QSX2</accession>
<evidence type="ECO:0000256" key="5">
    <source>
        <dbReference type="ARBA" id="ARBA00022519"/>
    </source>
</evidence>
<evidence type="ECO:0000256" key="9">
    <source>
        <dbReference type="ARBA" id="ARBA00023065"/>
    </source>
</evidence>
<feature type="transmembrane region" description="Helical" evidence="11">
    <location>
        <begin position="302"/>
        <end position="320"/>
    </location>
</feature>
<evidence type="ECO:0000256" key="2">
    <source>
        <dbReference type="ARBA" id="ARBA00009765"/>
    </source>
</evidence>
<comment type="subcellular location">
    <subcellularLocation>
        <location evidence="1">Cell membrane</location>
        <topology evidence="1">Multi-pass membrane protein</topology>
    </subcellularLocation>
</comment>
<dbReference type="KEGG" id="cts:Ctha_0144"/>
<keyword evidence="4" id="KW-1003">Cell membrane</keyword>
<evidence type="ECO:0000256" key="3">
    <source>
        <dbReference type="ARBA" id="ARBA00022448"/>
    </source>
</evidence>
<dbReference type="GO" id="GO:0005886">
    <property type="term" value="C:plasma membrane"/>
    <property type="evidence" value="ECO:0007669"/>
    <property type="project" value="UniProtKB-SubCell"/>
</dbReference>
<dbReference type="PANTHER" id="PTHR46494">
    <property type="entry name" value="CORA FAMILY METAL ION TRANSPORTER (EUROFUNG)"/>
    <property type="match status" value="1"/>
</dbReference>
<dbReference type="Pfam" id="PF01544">
    <property type="entry name" value="CorA"/>
    <property type="match status" value="1"/>
</dbReference>
<reference evidence="12 13" key="1">
    <citation type="submission" date="2008-06" db="EMBL/GenBank/DDBJ databases">
        <title>Complete sequence of Chloroherpeton thalassium ATCC 35110.</title>
        <authorList>
            <consortium name="US DOE Joint Genome Institute"/>
            <person name="Lucas S."/>
            <person name="Copeland A."/>
            <person name="Lapidus A."/>
            <person name="Glavina del Rio T."/>
            <person name="Dalin E."/>
            <person name="Tice H."/>
            <person name="Bruce D."/>
            <person name="Goodwin L."/>
            <person name="Pitluck S."/>
            <person name="Schmutz J."/>
            <person name="Larimer F."/>
            <person name="Land M."/>
            <person name="Hauser L."/>
            <person name="Kyrpides N."/>
            <person name="Mikhailova N."/>
            <person name="Liu Z."/>
            <person name="Li T."/>
            <person name="Zhao F."/>
            <person name="Overmann J."/>
            <person name="Bryant D.A."/>
            <person name="Richardson P."/>
        </authorList>
    </citation>
    <scope>NUCLEOTIDE SEQUENCE [LARGE SCALE GENOMIC DNA]</scope>
    <source>
        <strain evidence="13">ATCC 35110 / GB-78</strain>
    </source>
</reference>
<dbReference type="InterPro" id="IPR002523">
    <property type="entry name" value="MgTranspt_CorA/ZnTranspt_ZntB"/>
</dbReference>
<evidence type="ECO:0000256" key="11">
    <source>
        <dbReference type="SAM" id="Phobius"/>
    </source>
</evidence>
<dbReference type="SUPFAM" id="SSF144083">
    <property type="entry name" value="Magnesium transport protein CorA, transmembrane region"/>
    <property type="match status" value="1"/>
</dbReference>
<evidence type="ECO:0000256" key="8">
    <source>
        <dbReference type="ARBA" id="ARBA00022989"/>
    </source>
</evidence>
<keyword evidence="8 11" id="KW-1133">Transmembrane helix</keyword>
<dbReference type="Gene3D" id="3.30.460.20">
    <property type="entry name" value="CorA soluble domain-like"/>
    <property type="match status" value="1"/>
</dbReference>
<sequence length="326" mass="36895">MAHTRNHGLIHGYLLDGKGGALEMDWPAIQAWSEEKGVRWLHFDYSDSHIEKWLTAESGLKPLISEALLAEDPRPRATLIDDGLLIALRGINHNPGAEPEDMVSIRLWLTSSQIISTGKRDLRSVKDMVADFSAKKGVKNAGEFIVDLSDYVIWRMTETLENLDDEISATELEVLSFGGGELRGKLTEIRLQAVALKRYLAPERDALNRIQIEKVTWLSDHHRLQLKEITDRLIRHIEDLDEIRERAAIAHDELGNKLSEQLNRRMYMLAIVTIVFLPLGFLTGLLGVNIAGIPGAQNPNAFNIFLGLIFAVIFVQLILFKFKKWF</sequence>
<keyword evidence="7" id="KW-0862">Zinc</keyword>
<evidence type="ECO:0000313" key="12">
    <source>
        <dbReference type="EMBL" id="ACF12615.1"/>
    </source>
</evidence>
<dbReference type="PANTHER" id="PTHR46494:SF3">
    <property type="entry name" value="ZINC TRANSPORT PROTEIN ZNTB"/>
    <property type="match status" value="1"/>
</dbReference>
<dbReference type="HOGENOM" id="CLU_007127_2_0_10"/>
<comment type="similarity">
    <text evidence="2">Belongs to the CorA metal ion transporter (MIT) (TC 1.A.35) family.</text>
</comment>
<keyword evidence="10 11" id="KW-0472">Membrane</keyword>
<evidence type="ECO:0000256" key="1">
    <source>
        <dbReference type="ARBA" id="ARBA00004651"/>
    </source>
</evidence>
<evidence type="ECO:0000256" key="10">
    <source>
        <dbReference type="ARBA" id="ARBA00023136"/>
    </source>
</evidence>
<dbReference type="EMBL" id="CP001100">
    <property type="protein sequence ID" value="ACF12615.1"/>
    <property type="molecule type" value="Genomic_DNA"/>
</dbReference>
<organism evidence="12 13">
    <name type="scientific">Chloroherpeton thalassium (strain ATCC 35110 / GB-78)</name>
    <dbReference type="NCBI Taxonomy" id="517418"/>
    <lineage>
        <taxon>Bacteria</taxon>
        <taxon>Pseudomonadati</taxon>
        <taxon>Chlorobiota</taxon>
        <taxon>Chlorobiia</taxon>
        <taxon>Chlorobiales</taxon>
        <taxon>Chloroherpetonaceae</taxon>
        <taxon>Chloroherpeton</taxon>
    </lineage>
</organism>
<dbReference type="GO" id="GO:0050897">
    <property type="term" value="F:cobalt ion binding"/>
    <property type="evidence" value="ECO:0007669"/>
    <property type="project" value="TreeGrafter"/>
</dbReference>
<dbReference type="GO" id="GO:0015087">
    <property type="term" value="F:cobalt ion transmembrane transporter activity"/>
    <property type="evidence" value="ECO:0007669"/>
    <property type="project" value="TreeGrafter"/>
</dbReference>
<evidence type="ECO:0000256" key="6">
    <source>
        <dbReference type="ARBA" id="ARBA00022692"/>
    </source>
</evidence>
<name>B3QSX2_CHLT3</name>
<dbReference type="SUPFAM" id="SSF143865">
    <property type="entry name" value="CorA soluble domain-like"/>
    <property type="match status" value="1"/>
</dbReference>
<keyword evidence="6 11" id="KW-0812">Transmembrane</keyword>
<dbReference type="InterPro" id="IPR045863">
    <property type="entry name" value="CorA_TM1_TM2"/>
</dbReference>
<dbReference type="Gene3D" id="1.20.58.340">
    <property type="entry name" value="Magnesium transport protein CorA, transmembrane region"/>
    <property type="match status" value="2"/>
</dbReference>
<dbReference type="eggNOG" id="COG0598">
    <property type="taxonomic scope" value="Bacteria"/>
</dbReference>
<dbReference type="InterPro" id="IPR045861">
    <property type="entry name" value="CorA_cytoplasmic_dom"/>
</dbReference>
<keyword evidence="3" id="KW-0813">Transport</keyword>
<evidence type="ECO:0000256" key="7">
    <source>
        <dbReference type="ARBA" id="ARBA00022833"/>
    </source>
</evidence>
<dbReference type="GO" id="GO:0000287">
    <property type="term" value="F:magnesium ion binding"/>
    <property type="evidence" value="ECO:0007669"/>
    <property type="project" value="TreeGrafter"/>
</dbReference>
<dbReference type="STRING" id="517418.Ctha_0144"/>
<keyword evidence="5" id="KW-0997">Cell inner membrane</keyword>
<dbReference type="AlphaFoldDB" id="B3QSX2"/>
<protein>
    <submittedName>
        <fullName evidence="12">Mg2 transporter protein CorA family protein</fullName>
    </submittedName>
</protein>
<dbReference type="CDD" id="cd12833">
    <property type="entry name" value="ZntB-like_1"/>
    <property type="match status" value="1"/>
</dbReference>
<gene>
    <name evidence="12" type="ordered locus">Ctha_0144</name>
</gene>
<feature type="transmembrane region" description="Helical" evidence="11">
    <location>
        <begin position="267"/>
        <end position="290"/>
    </location>
</feature>
<dbReference type="Proteomes" id="UP000001208">
    <property type="component" value="Chromosome"/>
</dbReference>
<dbReference type="GO" id="GO:0015095">
    <property type="term" value="F:magnesium ion transmembrane transporter activity"/>
    <property type="evidence" value="ECO:0007669"/>
    <property type="project" value="TreeGrafter"/>
</dbReference>
<keyword evidence="13" id="KW-1185">Reference proteome</keyword>
<evidence type="ECO:0000256" key="4">
    <source>
        <dbReference type="ARBA" id="ARBA00022475"/>
    </source>
</evidence>